<reference evidence="2" key="2">
    <citation type="submission" date="2022-01" db="EMBL/GenBank/DDBJ databases">
        <authorList>
            <person name="Yamashiro T."/>
            <person name="Shiraishi A."/>
            <person name="Satake H."/>
            <person name="Nakayama K."/>
        </authorList>
    </citation>
    <scope>NUCLEOTIDE SEQUENCE</scope>
</reference>
<proteinExistence type="predicted"/>
<sequence length="137" mass="15097">MVVSRVSHKLLVHERSRIPEVVKDGMNSGFVDPKVVEGVDEPVSTIPKSFTSLVTNVAVMSKFASIEGMNEVLENGPWFIRSAPIILKKWTPNANLLKEDLKSVLIWVKFHGIPIVAFTANGLSVMTTKLGNPIMLD</sequence>
<keyword evidence="3" id="KW-1185">Reference proteome</keyword>
<comment type="caution">
    <text evidence="2">The sequence shown here is derived from an EMBL/GenBank/DDBJ whole genome shotgun (WGS) entry which is preliminary data.</text>
</comment>
<dbReference type="Proteomes" id="UP001151760">
    <property type="component" value="Unassembled WGS sequence"/>
</dbReference>
<gene>
    <name evidence="2" type="ORF">Tco_0681204</name>
</gene>
<dbReference type="Pfam" id="PF14111">
    <property type="entry name" value="DUF4283"/>
    <property type="match status" value="1"/>
</dbReference>
<evidence type="ECO:0000259" key="1">
    <source>
        <dbReference type="Pfam" id="PF14111"/>
    </source>
</evidence>
<reference evidence="2" key="1">
    <citation type="journal article" date="2022" name="Int. J. Mol. Sci.">
        <title>Draft Genome of Tanacetum Coccineum: Genomic Comparison of Closely Related Tanacetum-Family Plants.</title>
        <authorList>
            <person name="Yamashiro T."/>
            <person name="Shiraishi A."/>
            <person name="Nakayama K."/>
            <person name="Satake H."/>
        </authorList>
    </citation>
    <scope>NUCLEOTIDE SEQUENCE</scope>
</reference>
<name>A0ABQ4XPB2_9ASTR</name>
<accession>A0ABQ4XPB2</accession>
<feature type="domain" description="DUF4283" evidence="1">
    <location>
        <begin position="59"/>
        <end position="95"/>
    </location>
</feature>
<organism evidence="2 3">
    <name type="scientific">Tanacetum coccineum</name>
    <dbReference type="NCBI Taxonomy" id="301880"/>
    <lineage>
        <taxon>Eukaryota</taxon>
        <taxon>Viridiplantae</taxon>
        <taxon>Streptophyta</taxon>
        <taxon>Embryophyta</taxon>
        <taxon>Tracheophyta</taxon>
        <taxon>Spermatophyta</taxon>
        <taxon>Magnoliopsida</taxon>
        <taxon>eudicotyledons</taxon>
        <taxon>Gunneridae</taxon>
        <taxon>Pentapetalae</taxon>
        <taxon>asterids</taxon>
        <taxon>campanulids</taxon>
        <taxon>Asterales</taxon>
        <taxon>Asteraceae</taxon>
        <taxon>Asteroideae</taxon>
        <taxon>Anthemideae</taxon>
        <taxon>Anthemidinae</taxon>
        <taxon>Tanacetum</taxon>
    </lineage>
</organism>
<protein>
    <submittedName>
        <fullName evidence="2">ATPase, F1/V1/A1 complex, alpha/beta subunit</fullName>
    </submittedName>
</protein>
<dbReference type="EMBL" id="BQNB010009663">
    <property type="protein sequence ID" value="GJS66640.1"/>
    <property type="molecule type" value="Genomic_DNA"/>
</dbReference>
<dbReference type="PANTHER" id="PTHR31286:SF99">
    <property type="entry name" value="DUF4283 DOMAIN-CONTAINING PROTEIN"/>
    <property type="match status" value="1"/>
</dbReference>
<evidence type="ECO:0000313" key="3">
    <source>
        <dbReference type="Proteomes" id="UP001151760"/>
    </source>
</evidence>
<evidence type="ECO:0000313" key="2">
    <source>
        <dbReference type="EMBL" id="GJS66640.1"/>
    </source>
</evidence>
<dbReference type="InterPro" id="IPR025558">
    <property type="entry name" value="DUF4283"/>
</dbReference>
<dbReference type="InterPro" id="IPR040256">
    <property type="entry name" value="At4g02000-like"/>
</dbReference>
<dbReference type="PANTHER" id="PTHR31286">
    <property type="entry name" value="GLYCINE-RICH CELL WALL STRUCTURAL PROTEIN 1.8-LIKE"/>
    <property type="match status" value="1"/>
</dbReference>